<name>A0A9D5K8X1_UNCW3</name>
<proteinExistence type="predicted"/>
<dbReference type="InterPro" id="IPR036278">
    <property type="entry name" value="Sialidase_sf"/>
</dbReference>
<evidence type="ECO:0000313" key="2">
    <source>
        <dbReference type="EMBL" id="MBD3363790.1"/>
    </source>
</evidence>
<sequence length="462" mass="51874">MKLKVLVTLLCVFCFTTQAGVWSEPDMIAIDGTHADFAVNNRGVCWCNPISKSLYSYHGDISGWQFETESPRPGKPYFDKGDTLWMLNSMMGMGICYTRYDGETWSGVVFVPTNSPYDIQVGIISEDTNHIWVVWNTVWLNYRKFARTQYVNGSWGEPEILSDTTEAIEHIGSSVAVDALGRVWLGWVELDFYEKPDSVIHHIKTRYWDGEDWSDEMVIATHDWLFADGPELAPDSEGGMWAMWWHEPEDAGPVFLLTRHWDGVEWSKVDTITEGGHHDLCFPEGNIAVDKEGNAWAVWRQASDLTDTNGDIYFSVNQGDGWCKPSPVCEHPAYDINPEIAVDGEGRIWCVWSSLRDSQYQVLISYATGVGVEEPVTPATPQPILTVDKGIGSSFTFRVSNLNSSASIYIYDPSGRKVNNLEVSSDVVTWDGSDIDGKSLPEGVYFVSPSFAKMPVKIILLR</sequence>
<reference evidence="2" key="1">
    <citation type="submission" date="2019-11" db="EMBL/GenBank/DDBJ databases">
        <title>Microbial mats filling the niche in hypersaline microbial mats.</title>
        <authorList>
            <person name="Wong H.L."/>
            <person name="Macleod F.I."/>
            <person name="White R.A. III"/>
            <person name="Burns B.P."/>
        </authorList>
    </citation>
    <scope>NUCLEOTIDE SEQUENCE</scope>
    <source>
        <strain evidence="2">Bin_327</strain>
    </source>
</reference>
<keyword evidence="1" id="KW-0732">Signal</keyword>
<accession>A0A9D5K8X1</accession>
<evidence type="ECO:0000256" key="1">
    <source>
        <dbReference type="SAM" id="SignalP"/>
    </source>
</evidence>
<dbReference type="Gene3D" id="2.60.40.4070">
    <property type="match status" value="1"/>
</dbReference>
<evidence type="ECO:0008006" key="4">
    <source>
        <dbReference type="Google" id="ProtNLM"/>
    </source>
</evidence>
<organism evidence="2 3">
    <name type="scientific">candidate division WOR-3 bacterium</name>
    <dbReference type="NCBI Taxonomy" id="2052148"/>
    <lineage>
        <taxon>Bacteria</taxon>
        <taxon>Bacteria division WOR-3</taxon>
    </lineage>
</organism>
<dbReference type="SUPFAM" id="SSF50939">
    <property type="entry name" value="Sialidases"/>
    <property type="match status" value="1"/>
</dbReference>
<dbReference type="EMBL" id="WJKJ01000030">
    <property type="protein sequence ID" value="MBD3363790.1"/>
    <property type="molecule type" value="Genomic_DNA"/>
</dbReference>
<evidence type="ECO:0000313" key="3">
    <source>
        <dbReference type="Proteomes" id="UP000630660"/>
    </source>
</evidence>
<feature type="chain" id="PRO_5038403761" description="T9SS type A sorting domain-containing protein" evidence="1">
    <location>
        <begin position="20"/>
        <end position="462"/>
    </location>
</feature>
<gene>
    <name evidence="2" type="ORF">GF359_01095</name>
</gene>
<dbReference type="Proteomes" id="UP000630660">
    <property type="component" value="Unassembled WGS sequence"/>
</dbReference>
<comment type="caution">
    <text evidence="2">The sequence shown here is derived from an EMBL/GenBank/DDBJ whole genome shotgun (WGS) entry which is preliminary data.</text>
</comment>
<feature type="signal peptide" evidence="1">
    <location>
        <begin position="1"/>
        <end position="19"/>
    </location>
</feature>
<protein>
    <recommendedName>
        <fullName evidence="4">T9SS type A sorting domain-containing protein</fullName>
    </recommendedName>
</protein>
<dbReference type="AlphaFoldDB" id="A0A9D5K8X1"/>